<feature type="domain" description="RRM" evidence="15">
    <location>
        <begin position="37"/>
        <end position="115"/>
    </location>
</feature>
<accession>T2M8V8</accession>
<dbReference type="GO" id="GO:0006397">
    <property type="term" value="P:mRNA processing"/>
    <property type="evidence" value="ECO:0007669"/>
    <property type="project" value="UniProtKB-KW"/>
</dbReference>
<dbReference type="PROSITE" id="PS50102">
    <property type="entry name" value="RRM"/>
    <property type="match status" value="1"/>
</dbReference>
<keyword evidence="6" id="KW-0508">mRNA splicing</keyword>
<evidence type="ECO:0000256" key="4">
    <source>
        <dbReference type="ARBA" id="ARBA00022664"/>
    </source>
</evidence>
<dbReference type="Gene3D" id="3.30.70.330">
    <property type="match status" value="1"/>
</dbReference>
<dbReference type="Pfam" id="PF00076">
    <property type="entry name" value="RRM_1"/>
    <property type="match status" value="1"/>
</dbReference>
<feature type="compositionally biased region" description="Basic residues" evidence="14">
    <location>
        <begin position="138"/>
        <end position="188"/>
    </location>
</feature>
<dbReference type="GO" id="GO:0016607">
    <property type="term" value="C:nuclear speck"/>
    <property type="evidence" value="ECO:0007669"/>
    <property type="project" value="UniProtKB-SubCell"/>
</dbReference>
<feature type="compositionally biased region" description="Basic and acidic residues" evidence="14">
    <location>
        <begin position="111"/>
        <end position="127"/>
    </location>
</feature>
<dbReference type="PANTHER" id="PTHR48034">
    <property type="entry name" value="TRANSFORMER-2 SEX-DETERMINING PROTEIN-RELATED"/>
    <property type="match status" value="1"/>
</dbReference>
<evidence type="ECO:0000259" key="15">
    <source>
        <dbReference type="PROSITE" id="PS50102"/>
    </source>
</evidence>
<proteinExistence type="evidence at transcript level"/>
<dbReference type="GO" id="GO:0048025">
    <property type="term" value="P:negative regulation of mRNA splicing, via spliceosome"/>
    <property type="evidence" value="ECO:0007669"/>
    <property type="project" value="UniProtKB-ARBA"/>
</dbReference>
<feature type="non-terminal residue" evidence="16">
    <location>
        <position position="1"/>
    </location>
</feature>
<dbReference type="GO" id="GO:0008380">
    <property type="term" value="P:RNA splicing"/>
    <property type="evidence" value="ECO:0007669"/>
    <property type="project" value="UniProtKB-KW"/>
</dbReference>
<dbReference type="SUPFAM" id="SSF54928">
    <property type="entry name" value="RNA-binding domain, RBD"/>
    <property type="match status" value="1"/>
</dbReference>
<keyword evidence="4" id="KW-0507">mRNA processing</keyword>
<feature type="compositionally biased region" description="Basic residues" evidence="14">
    <location>
        <begin position="198"/>
        <end position="214"/>
    </location>
</feature>
<evidence type="ECO:0000256" key="2">
    <source>
        <dbReference type="ARBA" id="ARBA00010269"/>
    </source>
</evidence>
<comment type="subcellular location">
    <subcellularLocation>
        <location evidence="1">Nucleus speckle</location>
    </subcellularLocation>
</comment>
<evidence type="ECO:0000256" key="14">
    <source>
        <dbReference type="SAM" id="MobiDB-lite"/>
    </source>
</evidence>
<keyword evidence="7" id="KW-0539">Nucleus</keyword>
<dbReference type="FunFam" id="3.30.70.330:FF:000155">
    <property type="entry name" value="serine/arginine-rich splicing factor 10 isoform X1"/>
    <property type="match status" value="1"/>
</dbReference>
<evidence type="ECO:0000256" key="5">
    <source>
        <dbReference type="ARBA" id="ARBA00022884"/>
    </source>
</evidence>
<dbReference type="InterPro" id="IPR050441">
    <property type="entry name" value="RBM"/>
</dbReference>
<evidence type="ECO:0000256" key="3">
    <source>
        <dbReference type="ARBA" id="ARBA00022553"/>
    </source>
</evidence>
<evidence type="ECO:0000256" key="13">
    <source>
        <dbReference type="PROSITE-ProRule" id="PRU00176"/>
    </source>
</evidence>
<protein>
    <recommendedName>
        <fullName evidence="8">Serine/arginine-rich splicing factor 10</fullName>
    </recommendedName>
    <alternativeName>
        <fullName evidence="10">FUS-interacting serine-arginine-rich protein 1</fullName>
    </alternativeName>
    <alternativeName>
        <fullName evidence="12">Splicing factor, arginine/serine-rich 13A</fullName>
    </alternativeName>
    <alternativeName>
        <fullName evidence="9">TLS-associated protein with Ser-Arg repeats</fullName>
    </alternativeName>
    <alternativeName>
        <fullName evidence="11">TLS-associated serine-arginine protein</fullName>
    </alternativeName>
</protein>
<evidence type="ECO:0000256" key="10">
    <source>
        <dbReference type="ARBA" id="ARBA00080089"/>
    </source>
</evidence>
<dbReference type="InterPro" id="IPR000504">
    <property type="entry name" value="RRM_dom"/>
</dbReference>
<evidence type="ECO:0000256" key="1">
    <source>
        <dbReference type="ARBA" id="ARBA00004324"/>
    </source>
</evidence>
<gene>
    <name evidence="16" type="primary">SRSF12</name>
</gene>
<dbReference type="EMBL" id="HAAD01002170">
    <property type="protein sequence ID" value="CDG68402.1"/>
    <property type="molecule type" value="mRNA"/>
</dbReference>
<organism evidence="16">
    <name type="scientific">Hydra vulgaris</name>
    <name type="common">Hydra</name>
    <name type="synonym">Hydra attenuata</name>
    <dbReference type="NCBI Taxonomy" id="6087"/>
    <lineage>
        <taxon>Eukaryota</taxon>
        <taxon>Metazoa</taxon>
        <taxon>Cnidaria</taxon>
        <taxon>Hydrozoa</taxon>
        <taxon>Hydroidolina</taxon>
        <taxon>Anthoathecata</taxon>
        <taxon>Aplanulata</taxon>
        <taxon>Hydridae</taxon>
        <taxon>Hydra</taxon>
    </lineage>
</organism>
<evidence type="ECO:0000313" key="16">
    <source>
        <dbReference type="EMBL" id="CDG68402.1"/>
    </source>
</evidence>
<comment type="similarity">
    <text evidence="2">Belongs to the splicing factor SR family.</text>
</comment>
<dbReference type="OrthoDB" id="439808at2759"/>
<feature type="region of interest" description="Disordered" evidence="14">
    <location>
        <begin position="111"/>
        <end position="224"/>
    </location>
</feature>
<dbReference type="GO" id="GO:0003723">
    <property type="term" value="F:RNA binding"/>
    <property type="evidence" value="ECO:0007669"/>
    <property type="project" value="UniProtKB-UniRule"/>
</dbReference>
<reference evidence="16" key="1">
    <citation type="journal article" date="2013" name="Genome Biol. Evol.">
        <title>Punctuated emergences of genetic and phenotypic innovations in eumetazoan, bilaterian, euteleostome, and hominidae ancestors.</title>
        <authorList>
            <person name="Wenger Y."/>
            <person name="Galliot B."/>
        </authorList>
    </citation>
    <scope>NUCLEOTIDE SEQUENCE</scope>
    <source>
        <tissue evidence="16">Whole animals</tissue>
    </source>
</reference>
<keyword evidence="5 13" id="KW-0694">RNA-binding</keyword>
<dbReference type="InterPro" id="IPR012677">
    <property type="entry name" value="Nucleotide-bd_a/b_plait_sf"/>
</dbReference>
<dbReference type="SMART" id="SM00360">
    <property type="entry name" value="RRM"/>
    <property type="match status" value="1"/>
</dbReference>
<evidence type="ECO:0000256" key="11">
    <source>
        <dbReference type="ARBA" id="ARBA00082354"/>
    </source>
</evidence>
<dbReference type="InterPro" id="IPR035979">
    <property type="entry name" value="RBD_domain_sf"/>
</dbReference>
<evidence type="ECO:0000256" key="12">
    <source>
        <dbReference type="ARBA" id="ARBA00084028"/>
    </source>
</evidence>
<evidence type="ECO:0000256" key="6">
    <source>
        <dbReference type="ARBA" id="ARBA00023187"/>
    </source>
</evidence>
<evidence type="ECO:0000256" key="9">
    <source>
        <dbReference type="ARBA" id="ARBA00078560"/>
    </source>
</evidence>
<evidence type="ECO:0000256" key="7">
    <source>
        <dbReference type="ARBA" id="ARBA00023242"/>
    </source>
</evidence>
<keyword evidence="3" id="KW-0597">Phosphoprotein</keyword>
<dbReference type="AlphaFoldDB" id="T2M8V8"/>
<sequence length="224" mass="26090">FKPFDIFPRCTLSVLSEPSCLQSITMSGNRYARPPNTSLYIRNLSSSTRSDDLRRMFAKYGPIRDIYIPLDYYTREPRGFCYVQFEDIRDAEDALYHESHARLHGRELDIQYAEGDRKTPGQMRTRESTGSYSDNGRRRGGRYSRSRSRSRSPRRRRRYSSRSRSRSPRRRRSVSRSPVKRSPSHSPRKSYSPGRSASPRKSRSASRSRSRSRSRGSSTKENGD</sequence>
<name>T2M8V8_HYDVU</name>
<evidence type="ECO:0000256" key="8">
    <source>
        <dbReference type="ARBA" id="ARBA00067946"/>
    </source>
</evidence>